<name>A0A445EE55_ARAHY</name>
<feature type="domain" description="Fcf2 pre-rRNA processing C-terminal" evidence="3">
    <location>
        <begin position="71"/>
        <end position="166"/>
    </location>
</feature>
<dbReference type="Proteomes" id="UP000289738">
    <property type="component" value="Chromosome A02"/>
</dbReference>
<sequence>MPEGKLLVGLSWQPQLLIPSSSKAADACHNKPQSEASNSSLWKPNTELVDGLFIPPNDPRKLNKLLRKQAKDTAGKDWFDMPAQTITPELQTDLKLLKLRSALDPKRHYKKGESKSKALPKYFQVGTVVEDASEFYSERLTKKERKATIADELLSDQKLAAYRKRKVREIEEQNRPVGNTKWKIRGRNSWKRAKERRVY</sequence>
<evidence type="ECO:0000313" key="4">
    <source>
        <dbReference type="EMBL" id="RYR73535.1"/>
    </source>
</evidence>
<evidence type="ECO:0000256" key="1">
    <source>
        <dbReference type="ARBA" id="ARBA00004604"/>
    </source>
</evidence>
<dbReference type="GO" id="GO:0006396">
    <property type="term" value="P:RNA processing"/>
    <property type="evidence" value="ECO:0007669"/>
    <property type="project" value="TreeGrafter"/>
</dbReference>
<dbReference type="SMR" id="A0A445EE55"/>
<keyword evidence="5" id="KW-1185">Reference proteome</keyword>
<proteinExistence type="predicted"/>
<evidence type="ECO:0000313" key="5">
    <source>
        <dbReference type="Proteomes" id="UP000289738"/>
    </source>
</evidence>
<dbReference type="Pfam" id="PF08698">
    <property type="entry name" value="Fcf2"/>
    <property type="match status" value="1"/>
</dbReference>
<dbReference type="PANTHER" id="PTHR21686:SF12">
    <property type="entry name" value="DEOXYNUCLEOTIDYLTRANSFERASE TERMINAL-INTERACTING PROTEIN 2"/>
    <property type="match status" value="1"/>
</dbReference>
<dbReference type="EMBL" id="SDMP01000002">
    <property type="protein sequence ID" value="RYR73535.1"/>
    <property type="molecule type" value="Genomic_DNA"/>
</dbReference>
<dbReference type="PANTHER" id="PTHR21686">
    <property type="entry name" value="DEOXYNUCLEOTIDYLTRANSFERASE TERMINAL-INTERACTING PROTEIN 2"/>
    <property type="match status" value="1"/>
</dbReference>
<protein>
    <recommendedName>
        <fullName evidence="3">Fcf2 pre-rRNA processing C-terminal domain-containing protein</fullName>
    </recommendedName>
</protein>
<dbReference type="Gramene" id="arahy.Tifrunner.gnm2.ann2.Ah02g173100.1">
    <property type="protein sequence ID" value="arahy.Tifrunner.gnm2.ann2.Ah02g173100.1-CDS"/>
    <property type="gene ID" value="arahy.Tifrunner.gnm2.ann2.Ah02g173100"/>
</dbReference>
<dbReference type="InterPro" id="IPR014810">
    <property type="entry name" value="Fcf2_C"/>
</dbReference>
<gene>
    <name evidence="4" type="ORF">Ahy_A02g007913</name>
</gene>
<accession>A0A445EE55</accession>
<keyword evidence="2" id="KW-0539">Nucleus</keyword>
<dbReference type="AlphaFoldDB" id="A0A445EE55"/>
<comment type="caution">
    <text evidence="4">The sequence shown here is derived from an EMBL/GenBank/DDBJ whole genome shotgun (WGS) entry which is preliminary data.</text>
</comment>
<organism evidence="4 5">
    <name type="scientific">Arachis hypogaea</name>
    <name type="common">Peanut</name>
    <dbReference type="NCBI Taxonomy" id="3818"/>
    <lineage>
        <taxon>Eukaryota</taxon>
        <taxon>Viridiplantae</taxon>
        <taxon>Streptophyta</taxon>
        <taxon>Embryophyta</taxon>
        <taxon>Tracheophyta</taxon>
        <taxon>Spermatophyta</taxon>
        <taxon>Magnoliopsida</taxon>
        <taxon>eudicotyledons</taxon>
        <taxon>Gunneridae</taxon>
        <taxon>Pentapetalae</taxon>
        <taxon>rosids</taxon>
        <taxon>fabids</taxon>
        <taxon>Fabales</taxon>
        <taxon>Fabaceae</taxon>
        <taxon>Papilionoideae</taxon>
        <taxon>50 kb inversion clade</taxon>
        <taxon>dalbergioids sensu lato</taxon>
        <taxon>Dalbergieae</taxon>
        <taxon>Pterocarpus clade</taxon>
        <taxon>Arachis</taxon>
    </lineage>
</organism>
<dbReference type="STRING" id="3818.A0A445EE55"/>
<reference evidence="4 5" key="1">
    <citation type="submission" date="2019-01" db="EMBL/GenBank/DDBJ databases">
        <title>Sequencing of cultivated peanut Arachis hypogaea provides insights into genome evolution and oil improvement.</title>
        <authorList>
            <person name="Chen X."/>
        </authorList>
    </citation>
    <scope>NUCLEOTIDE SEQUENCE [LARGE SCALE GENOMIC DNA]</scope>
    <source>
        <strain evidence="5">cv. Fuhuasheng</strain>
        <tissue evidence="4">Leaves</tissue>
    </source>
</reference>
<comment type="subcellular location">
    <subcellularLocation>
        <location evidence="1">Nucleus</location>
        <location evidence="1">Nucleolus</location>
    </subcellularLocation>
</comment>
<evidence type="ECO:0000256" key="2">
    <source>
        <dbReference type="ARBA" id="ARBA00023242"/>
    </source>
</evidence>
<evidence type="ECO:0000259" key="3">
    <source>
        <dbReference type="Pfam" id="PF08698"/>
    </source>
</evidence>
<dbReference type="InterPro" id="IPR039883">
    <property type="entry name" value="Fcf2/DNTTIP2"/>
</dbReference>
<dbReference type="GO" id="GO:0003723">
    <property type="term" value="F:RNA binding"/>
    <property type="evidence" value="ECO:0007669"/>
    <property type="project" value="TreeGrafter"/>
</dbReference>
<dbReference type="GO" id="GO:0005730">
    <property type="term" value="C:nucleolus"/>
    <property type="evidence" value="ECO:0007669"/>
    <property type="project" value="UniProtKB-SubCell"/>
</dbReference>